<protein>
    <submittedName>
        <fullName evidence="1">Uncharacterized protein</fullName>
    </submittedName>
</protein>
<dbReference type="EMBL" id="JAHYXK010000027">
    <property type="protein sequence ID" value="MBW7469141.1"/>
    <property type="molecule type" value="Genomic_DNA"/>
</dbReference>
<dbReference type="RefSeq" id="WP_219879012.1">
    <property type="nucleotide sequence ID" value="NZ_JAHYXK010000027.1"/>
</dbReference>
<dbReference type="Proteomes" id="UP000813018">
    <property type="component" value="Unassembled WGS sequence"/>
</dbReference>
<name>A0ABS7CZN6_9BACT</name>
<gene>
    <name evidence="1" type="ORF">K0O23_18865</name>
</gene>
<organism evidence="1 2">
    <name type="scientific">Pontibacter aydingkolensis</name>
    <dbReference type="NCBI Taxonomy" id="1911536"/>
    <lineage>
        <taxon>Bacteria</taxon>
        <taxon>Pseudomonadati</taxon>
        <taxon>Bacteroidota</taxon>
        <taxon>Cytophagia</taxon>
        <taxon>Cytophagales</taxon>
        <taxon>Hymenobacteraceae</taxon>
        <taxon>Pontibacter</taxon>
    </lineage>
</organism>
<keyword evidence="2" id="KW-1185">Reference proteome</keyword>
<reference evidence="1 2" key="1">
    <citation type="journal article" date="2016" name="Int. J. Syst. Evol. Microbiol.">
        <title>Pontibacter aydingkolensis sp. nov., isolated from soil of a salt lake.</title>
        <authorList>
            <person name="Osman G."/>
            <person name="Zhang T."/>
            <person name="Lou K."/>
            <person name="Gao Y."/>
            <person name="Chang W."/>
            <person name="Lin Q."/>
            <person name="Yang H.M."/>
            <person name="Huo X.D."/>
            <person name="Wang N."/>
        </authorList>
    </citation>
    <scope>NUCLEOTIDE SEQUENCE [LARGE SCALE GENOMIC DNA]</scope>
    <source>
        <strain evidence="1 2">KACC 19255</strain>
    </source>
</reference>
<proteinExistence type="predicted"/>
<accession>A0ABS7CZN6</accession>
<comment type="caution">
    <text evidence="1">The sequence shown here is derived from an EMBL/GenBank/DDBJ whole genome shotgun (WGS) entry which is preliminary data.</text>
</comment>
<evidence type="ECO:0000313" key="1">
    <source>
        <dbReference type="EMBL" id="MBW7469141.1"/>
    </source>
</evidence>
<sequence length="73" mass="8785">MPKFSEEEVEKYVDEFFEQLPNTHQYQSDRVRGAVCFALLDDQFRKEIAEPMEDVKELIEQAEEYIERKLRGI</sequence>
<evidence type="ECO:0000313" key="2">
    <source>
        <dbReference type="Proteomes" id="UP000813018"/>
    </source>
</evidence>